<dbReference type="EMBL" id="DRTD01000320">
    <property type="protein sequence ID" value="HHE54978.1"/>
    <property type="molecule type" value="Genomic_DNA"/>
</dbReference>
<dbReference type="SUPFAM" id="SSF75708">
    <property type="entry name" value="Chemotaxis phosphatase CheZ"/>
    <property type="match status" value="1"/>
</dbReference>
<evidence type="ECO:0008006" key="2">
    <source>
        <dbReference type="Google" id="ProtNLM"/>
    </source>
</evidence>
<dbReference type="Proteomes" id="UP000886111">
    <property type="component" value="Unassembled WGS sequence"/>
</dbReference>
<sequence>MDKVNGIGGLIKKIEGLQLSIKINDDTKPVINDLFQFIKDIIPLMLEVNAFSKEGTNKVPSATDNLNKVSKTTEMAAQEVMDHLENIIGELDELKSIITDCNLTKAVVRKIEIVQDKVQNVFYSFQFQDITNQQLEYVNRILNAIYQKFVDLFDSSLRIKGNTIFGKGLMDAIQAEMNKEKSTSFNKQTTEIVRQNTVTQEAIDKYFK</sequence>
<reference evidence="1" key="1">
    <citation type="journal article" date="2020" name="mSystems">
        <title>Genome- and Community-Level Interaction Insights into Carbon Utilization and Element Cycling Functions of Hydrothermarchaeota in Hydrothermal Sediment.</title>
        <authorList>
            <person name="Zhou Z."/>
            <person name="Liu Y."/>
            <person name="Xu W."/>
            <person name="Pan J."/>
            <person name="Luo Z.H."/>
            <person name="Li M."/>
        </authorList>
    </citation>
    <scope>NUCLEOTIDE SEQUENCE [LARGE SCALE GENOMIC DNA]</scope>
    <source>
        <strain evidence="1">HyVt-76</strain>
    </source>
</reference>
<accession>A0A7V5H5Q9</accession>
<dbReference type="AlphaFoldDB" id="A0A7V5H5Q9"/>
<gene>
    <name evidence="1" type="ORF">ENL21_04295</name>
</gene>
<organism evidence="1">
    <name type="scientific">Caldithrix abyssi</name>
    <dbReference type="NCBI Taxonomy" id="187145"/>
    <lineage>
        <taxon>Bacteria</taxon>
        <taxon>Pseudomonadati</taxon>
        <taxon>Calditrichota</taxon>
        <taxon>Calditrichia</taxon>
        <taxon>Calditrichales</taxon>
        <taxon>Calditrichaceae</taxon>
        <taxon>Caldithrix</taxon>
    </lineage>
</organism>
<proteinExistence type="predicted"/>
<evidence type="ECO:0000313" key="1">
    <source>
        <dbReference type="EMBL" id="HHE54978.1"/>
    </source>
</evidence>
<name>A0A7V5H5Q9_CALAY</name>
<dbReference type="Gene3D" id="1.10.287.500">
    <property type="entry name" value="Helix hairpin bin"/>
    <property type="match status" value="2"/>
</dbReference>
<comment type="caution">
    <text evidence="1">The sequence shown here is derived from an EMBL/GenBank/DDBJ whole genome shotgun (WGS) entry which is preliminary data.</text>
</comment>
<protein>
    <recommendedName>
        <fullName evidence="2">Chemotaxis protein CheZ</fullName>
    </recommendedName>
</protein>